<dbReference type="RefSeq" id="WP_203692037.1">
    <property type="nucleotide sequence ID" value="NZ_BAAALC010000025.1"/>
</dbReference>
<dbReference type="GO" id="GO:0046872">
    <property type="term" value="F:metal ion binding"/>
    <property type="evidence" value="ECO:0007669"/>
    <property type="project" value="InterPro"/>
</dbReference>
<comment type="caution">
    <text evidence="2">The sequence shown here is derived from an EMBL/GenBank/DDBJ whole genome shotgun (WGS) entry which is preliminary data.</text>
</comment>
<dbReference type="Gene3D" id="3.30.70.100">
    <property type="match status" value="1"/>
</dbReference>
<dbReference type="CDD" id="cd00371">
    <property type="entry name" value="HMA"/>
    <property type="match status" value="1"/>
</dbReference>
<keyword evidence="3" id="KW-1185">Reference proteome</keyword>
<accession>A0A8J3KUS5</accession>
<dbReference type="Pfam" id="PF00403">
    <property type="entry name" value="HMA"/>
    <property type="match status" value="1"/>
</dbReference>
<dbReference type="Proteomes" id="UP000630887">
    <property type="component" value="Unassembled WGS sequence"/>
</dbReference>
<evidence type="ECO:0000259" key="1">
    <source>
        <dbReference type="PROSITE" id="PS50846"/>
    </source>
</evidence>
<reference evidence="2 3" key="1">
    <citation type="submission" date="2021-01" db="EMBL/GenBank/DDBJ databases">
        <title>Whole genome shotgun sequence of Catellatospora coxensis NBRC 107359.</title>
        <authorList>
            <person name="Komaki H."/>
            <person name="Tamura T."/>
        </authorList>
    </citation>
    <scope>NUCLEOTIDE SEQUENCE [LARGE SCALE GENOMIC DNA]</scope>
    <source>
        <strain evidence="2 3">NBRC 107359</strain>
    </source>
</reference>
<protein>
    <recommendedName>
        <fullName evidence="1">HMA domain-containing protein</fullName>
    </recommendedName>
</protein>
<organism evidence="2 3">
    <name type="scientific">Catellatospora coxensis</name>
    <dbReference type="NCBI Taxonomy" id="310354"/>
    <lineage>
        <taxon>Bacteria</taxon>
        <taxon>Bacillati</taxon>
        <taxon>Actinomycetota</taxon>
        <taxon>Actinomycetes</taxon>
        <taxon>Micromonosporales</taxon>
        <taxon>Micromonosporaceae</taxon>
        <taxon>Catellatospora</taxon>
    </lineage>
</organism>
<dbReference type="SUPFAM" id="SSF55008">
    <property type="entry name" value="HMA, heavy metal-associated domain"/>
    <property type="match status" value="1"/>
</dbReference>
<evidence type="ECO:0000313" key="3">
    <source>
        <dbReference type="Proteomes" id="UP000630887"/>
    </source>
</evidence>
<proteinExistence type="predicted"/>
<dbReference type="InterPro" id="IPR006121">
    <property type="entry name" value="HMA_dom"/>
</dbReference>
<dbReference type="InterPro" id="IPR036163">
    <property type="entry name" value="HMA_dom_sf"/>
</dbReference>
<dbReference type="AlphaFoldDB" id="A0A8J3KUS5"/>
<dbReference type="PROSITE" id="PS50846">
    <property type="entry name" value="HMA_2"/>
    <property type="match status" value="1"/>
</dbReference>
<feature type="domain" description="HMA" evidence="1">
    <location>
        <begin position="3"/>
        <end position="69"/>
    </location>
</feature>
<name>A0A8J3KUS5_9ACTN</name>
<sequence length="74" mass="7682">MSATHVFTVTGMHCASCGILIDETLEEEVVGVQRAETSVRRGRTVVTADDTVDPAVIAAAITTAGYQAALSSKT</sequence>
<gene>
    <name evidence="2" type="ORF">Cco03nite_22940</name>
</gene>
<dbReference type="EMBL" id="BONI01000016">
    <property type="protein sequence ID" value="GIG05594.1"/>
    <property type="molecule type" value="Genomic_DNA"/>
</dbReference>
<evidence type="ECO:0000313" key="2">
    <source>
        <dbReference type="EMBL" id="GIG05594.1"/>
    </source>
</evidence>